<dbReference type="InterPro" id="IPR002912">
    <property type="entry name" value="ACT_dom"/>
</dbReference>
<dbReference type="SUPFAM" id="SSF81271">
    <property type="entry name" value="TGS-like"/>
    <property type="match status" value="1"/>
</dbReference>
<comment type="function">
    <text evidence="3">In eubacteria ppGpp (guanosine 3'-diphosphate 5'-diphosphate) is a mediator of the stringent response that coordinates a variety of cellular activities in response to changes in nutritional abundance.</text>
</comment>
<feature type="domain" description="ACT" evidence="5">
    <location>
        <begin position="702"/>
        <end position="776"/>
    </location>
</feature>
<dbReference type="InterPro" id="IPR004095">
    <property type="entry name" value="TGS"/>
</dbReference>
<dbReference type="Pfam" id="PF19296">
    <property type="entry name" value="RelA_AH_RIS"/>
    <property type="match status" value="1"/>
</dbReference>
<protein>
    <submittedName>
        <fullName evidence="8">GTP pyrophosphokinase</fullName>
    </submittedName>
</protein>
<dbReference type="Gene3D" id="3.30.70.260">
    <property type="match status" value="1"/>
</dbReference>
<dbReference type="CDD" id="cd04876">
    <property type="entry name" value="ACT_RelA-SpoT"/>
    <property type="match status" value="1"/>
</dbReference>
<proteinExistence type="inferred from homology"/>
<dbReference type="PANTHER" id="PTHR21262:SF31">
    <property type="entry name" value="GTP PYROPHOSPHOKINASE"/>
    <property type="match status" value="1"/>
</dbReference>
<comment type="pathway">
    <text evidence="1">Purine metabolism; ppGpp biosynthesis; ppGpp from GTP: step 1/2.</text>
</comment>
<dbReference type="CDD" id="cd00077">
    <property type="entry name" value="HDc"/>
    <property type="match status" value="1"/>
</dbReference>
<dbReference type="CDD" id="cd01668">
    <property type="entry name" value="TGS_RSH"/>
    <property type="match status" value="1"/>
</dbReference>
<comment type="catalytic activity">
    <reaction evidence="2">
        <text>GTP + ATP = guanosine 3'-diphosphate 5'-triphosphate + AMP</text>
        <dbReference type="Rhea" id="RHEA:22088"/>
        <dbReference type="ChEBI" id="CHEBI:30616"/>
        <dbReference type="ChEBI" id="CHEBI:37565"/>
        <dbReference type="ChEBI" id="CHEBI:142410"/>
        <dbReference type="ChEBI" id="CHEBI:456215"/>
        <dbReference type="EC" id="2.7.6.5"/>
    </reaction>
</comment>
<dbReference type="PANTHER" id="PTHR21262">
    <property type="entry name" value="GUANOSINE-3',5'-BIS DIPHOSPHATE 3'-PYROPHOSPHOHYDROLASE"/>
    <property type="match status" value="1"/>
</dbReference>
<dbReference type="InterPro" id="IPR033655">
    <property type="entry name" value="TGS_RelA/SpoT"/>
</dbReference>
<dbReference type="SMART" id="SM00954">
    <property type="entry name" value="RelA_SpoT"/>
    <property type="match status" value="1"/>
</dbReference>
<dbReference type="RefSeq" id="WP_344249960.1">
    <property type="nucleotide sequence ID" value="NZ_BAAAPM010000008.1"/>
</dbReference>
<evidence type="ECO:0000256" key="3">
    <source>
        <dbReference type="RuleBase" id="RU003847"/>
    </source>
</evidence>
<dbReference type="NCBIfam" id="TIGR00691">
    <property type="entry name" value="spoT_relA"/>
    <property type="match status" value="1"/>
</dbReference>
<dbReference type="InterPro" id="IPR012676">
    <property type="entry name" value="TGS-like"/>
</dbReference>
<dbReference type="Pfam" id="PF04607">
    <property type="entry name" value="RelA_SpoT"/>
    <property type="match status" value="1"/>
</dbReference>
<feature type="domain" description="TGS" evidence="7">
    <location>
        <begin position="436"/>
        <end position="499"/>
    </location>
</feature>
<dbReference type="InterPro" id="IPR007685">
    <property type="entry name" value="RelA_SpoT"/>
</dbReference>
<evidence type="ECO:0000313" key="9">
    <source>
        <dbReference type="Proteomes" id="UP001501138"/>
    </source>
</evidence>
<dbReference type="SMART" id="SM00471">
    <property type="entry name" value="HDc"/>
    <property type="match status" value="1"/>
</dbReference>
<dbReference type="InterPro" id="IPR006674">
    <property type="entry name" value="HD_domain"/>
</dbReference>
<dbReference type="Proteomes" id="UP001501138">
    <property type="component" value="Unassembled WGS sequence"/>
</dbReference>
<evidence type="ECO:0000259" key="7">
    <source>
        <dbReference type="PROSITE" id="PS51880"/>
    </source>
</evidence>
<dbReference type="Gene3D" id="3.10.20.30">
    <property type="match status" value="1"/>
</dbReference>
<keyword evidence="9" id="KW-1185">Reference proteome</keyword>
<dbReference type="InterPro" id="IPR043519">
    <property type="entry name" value="NT_sf"/>
</dbReference>
<dbReference type="PROSITE" id="PS51831">
    <property type="entry name" value="HD"/>
    <property type="match status" value="1"/>
</dbReference>
<name>A0ABN2JRN5_9MICO</name>
<accession>A0ABN2JRN5</accession>
<dbReference type="Gene3D" id="3.30.460.10">
    <property type="entry name" value="Beta Polymerase, domain 2"/>
    <property type="match status" value="1"/>
</dbReference>
<feature type="region of interest" description="Disordered" evidence="4">
    <location>
        <begin position="1"/>
        <end position="31"/>
    </location>
</feature>
<dbReference type="Pfam" id="PF13328">
    <property type="entry name" value="HD_4"/>
    <property type="match status" value="1"/>
</dbReference>
<evidence type="ECO:0000259" key="5">
    <source>
        <dbReference type="PROSITE" id="PS51671"/>
    </source>
</evidence>
<dbReference type="InterPro" id="IPR045600">
    <property type="entry name" value="RelA/SpoT_AH_RIS"/>
</dbReference>
<dbReference type="EMBL" id="BAAAPM010000008">
    <property type="protein sequence ID" value="GAA1736786.1"/>
    <property type="molecule type" value="Genomic_DNA"/>
</dbReference>
<dbReference type="InterPro" id="IPR045865">
    <property type="entry name" value="ACT-like_dom_sf"/>
</dbReference>
<evidence type="ECO:0000313" key="8">
    <source>
        <dbReference type="EMBL" id="GAA1736786.1"/>
    </source>
</evidence>
<dbReference type="InterPro" id="IPR004811">
    <property type="entry name" value="RelA/Spo_fam"/>
</dbReference>
<sequence>MSDETKVARASSPESPAQQTPSSGGRPGGSGLWVRNRLVRLGVRGAPATTPALEPVLQAVRTNHPKSDLSVLERAYATAERCHRGQERKSGDPYITHPVAVATILAELGFDGATLAAALLHDTVEDTEYGLEELTREYGEEIAMLVDGVTKLDKVTYGDAAQAETVRKMVVAMAKDIRVLVIKLADRLHNARTWKYVSGSSAQRKARETLEIYAPLAHRLGMNAIKWELEDLSFQTLYPKVYDEIVHLVAERAPAREEYLSVVREQITADLRSAKIRATVTGRPKHYYSIYQKMIVRGHDFAEIYDLVGTRVLVDTVRDCYAVLGALHARWNPVPGRFKDYIAMPKFNMYQSLHTTVVGPGGKPVEIQIRTHDMHRRAEYGVAAHWKYKEMARAGKAGPSDDPRQNDMAWLRQLVDWQRETADPSEFLDSLRYEIGGAEVYVFTPKGEVMALPADATPVDFAYSVHTEVGHRTMGARVNGRLVPLDSPLQNGDTVDILTSKAESAGPSRDWLAFVKSPRARNKIRQWFTKERREEAIEQGKDAITKAMRKQHLPIQRLLSHEALVGLANDMRYADVSALYAAVGEGHTSAQHVVEMLVKSLGGAEGTEEDAAEVAAPGRPSRRSRTGDPGVVVKGVDDIWVKLAKCCTPVPGDRIVGFVTRGAGVSVHRADCANAEQLRHAQPERIVDVSWTTGANTMFLVQIQVEALDRSRLLSDVTRVLSDYHVNILSATVATTTDRIAMSKFVFEMAEPAHLAQVLTAVRKVDGVFDVYRITGTKAAEVPAVPTA</sequence>
<dbReference type="PROSITE" id="PS51880">
    <property type="entry name" value="TGS"/>
    <property type="match status" value="1"/>
</dbReference>
<gene>
    <name evidence="8" type="primary">relA</name>
    <name evidence="8" type="ORF">GCM10009809_34990</name>
</gene>
<dbReference type="CDD" id="cd05399">
    <property type="entry name" value="NT_Rel-Spo_like"/>
    <property type="match status" value="1"/>
</dbReference>
<organism evidence="8 9">
    <name type="scientific">Isoptericola hypogeus</name>
    <dbReference type="NCBI Taxonomy" id="300179"/>
    <lineage>
        <taxon>Bacteria</taxon>
        <taxon>Bacillati</taxon>
        <taxon>Actinomycetota</taxon>
        <taxon>Actinomycetes</taxon>
        <taxon>Micrococcales</taxon>
        <taxon>Promicromonosporaceae</taxon>
        <taxon>Isoptericola</taxon>
    </lineage>
</organism>
<comment type="similarity">
    <text evidence="3">Belongs to the relA/spoT family.</text>
</comment>
<dbReference type="InterPro" id="IPR012675">
    <property type="entry name" value="Beta-grasp_dom_sf"/>
</dbReference>
<dbReference type="SUPFAM" id="SSF55021">
    <property type="entry name" value="ACT-like"/>
    <property type="match status" value="1"/>
</dbReference>
<evidence type="ECO:0000259" key="6">
    <source>
        <dbReference type="PROSITE" id="PS51831"/>
    </source>
</evidence>
<dbReference type="SUPFAM" id="SSF109604">
    <property type="entry name" value="HD-domain/PDEase-like"/>
    <property type="match status" value="1"/>
</dbReference>
<reference evidence="8 9" key="1">
    <citation type="journal article" date="2019" name="Int. J. Syst. Evol. Microbiol.">
        <title>The Global Catalogue of Microorganisms (GCM) 10K type strain sequencing project: providing services to taxonomists for standard genome sequencing and annotation.</title>
        <authorList>
            <consortium name="The Broad Institute Genomics Platform"/>
            <consortium name="The Broad Institute Genome Sequencing Center for Infectious Disease"/>
            <person name="Wu L."/>
            <person name="Ma J."/>
        </authorList>
    </citation>
    <scope>NUCLEOTIDE SEQUENCE [LARGE SCALE GENOMIC DNA]</scope>
    <source>
        <strain evidence="8 9">JCM 15589</strain>
    </source>
</reference>
<comment type="caution">
    <text evidence="8">The sequence shown here is derived from an EMBL/GenBank/DDBJ whole genome shotgun (WGS) entry which is preliminary data.</text>
</comment>
<dbReference type="InterPro" id="IPR003607">
    <property type="entry name" value="HD/PDEase_dom"/>
</dbReference>
<evidence type="ECO:0000256" key="1">
    <source>
        <dbReference type="ARBA" id="ARBA00004976"/>
    </source>
</evidence>
<dbReference type="PROSITE" id="PS51671">
    <property type="entry name" value="ACT"/>
    <property type="match status" value="1"/>
</dbReference>
<dbReference type="SUPFAM" id="SSF81301">
    <property type="entry name" value="Nucleotidyltransferase"/>
    <property type="match status" value="1"/>
</dbReference>
<feature type="region of interest" description="Disordered" evidence="4">
    <location>
        <begin position="608"/>
        <end position="628"/>
    </location>
</feature>
<evidence type="ECO:0000256" key="2">
    <source>
        <dbReference type="ARBA" id="ARBA00048244"/>
    </source>
</evidence>
<dbReference type="Pfam" id="PF02824">
    <property type="entry name" value="TGS"/>
    <property type="match status" value="1"/>
</dbReference>
<dbReference type="Gene3D" id="1.10.3210.10">
    <property type="entry name" value="Hypothetical protein af1432"/>
    <property type="match status" value="1"/>
</dbReference>
<feature type="domain" description="HD" evidence="6">
    <location>
        <begin position="94"/>
        <end position="191"/>
    </location>
</feature>
<evidence type="ECO:0000256" key="4">
    <source>
        <dbReference type="SAM" id="MobiDB-lite"/>
    </source>
</evidence>
<dbReference type="Pfam" id="PF13291">
    <property type="entry name" value="ACT_4"/>
    <property type="match status" value="1"/>
</dbReference>